<keyword evidence="2 4" id="KW-0472">Membrane</keyword>
<sequence>MMRWRALTSVIAASSLALAAQVAQAETVKHETEVSLLGTYIEPDSDRTDEYGSAVRGMFSIRMGKHWWVEPQFYTGVIETGVDGGTDYYQQGLGADLSYRLWESDSFTPYGSLGGGVSRNDVANNSASEFGGYANAALGLISSPFTQSGLRVRADARYVYDSYDDGFSDLHFSLGVTVPIGATRTRIVEKTTVIEKPVVVEKDFADSDKDGVVDGVDQCPNTLEGLEVNSVGCVETDKAQSVVLQGVTFEFNSDRLTANARDILIPAADALKGQPDLKVELAGHTDSVGSEAYNQQLSQRRADSVRNYLLDLGVDPDQLTAVGYGESKPIRSNDTEEGRERNRRVEFNVVSE</sequence>
<dbReference type="Gene3D" id="3.30.1330.60">
    <property type="entry name" value="OmpA-like domain"/>
    <property type="match status" value="1"/>
</dbReference>
<dbReference type="PROSITE" id="PS51123">
    <property type="entry name" value="OMPA_2"/>
    <property type="match status" value="1"/>
</dbReference>
<dbReference type="RefSeq" id="WP_092001315.1">
    <property type="nucleotide sequence ID" value="NZ_FOUR01000003.1"/>
</dbReference>
<feature type="signal peptide" evidence="6">
    <location>
        <begin position="1"/>
        <end position="25"/>
    </location>
</feature>
<dbReference type="PRINTS" id="PR01021">
    <property type="entry name" value="OMPADOMAIN"/>
</dbReference>
<evidence type="ECO:0000313" key="8">
    <source>
        <dbReference type="EMBL" id="SFM92672.1"/>
    </source>
</evidence>
<dbReference type="PROSITE" id="PS01068">
    <property type="entry name" value="OMPA_1"/>
    <property type="match status" value="1"/>
</dbReference>
<evidence type="ECO:0000256" key="6">
    <source>
        <dbReference type="SAM" id="SignalP"/>
    </source>
</evidence>
<dbReference type="SUPFAM" id="SSF103088">
    <property type="entry name" value="OmpA-like"/>
    <property type="match status" value="1"/>
</dbReference>
<evidence type="ECO:0000256" key="5">
    <source>
        <dbReference type="SAM" id="MobiDB-lite"/>
    </source>
</evidence>
<evidence type="ECO:0000256" key="1">
    <source>
        <dbReference type="ARBA" id="ARBA00004442"/>
    </source>
</evidence>
<dbReference type="CDD" id="cd07185">
    <property type="entry name" value="OmpA_C-like"/>
    <property type="match status" value="1"/>
</dbReference>
<dbReference type="AlphaFoldDB" id="A0A1I4UUM0"/>
<dbReference type="GO" id="GO:0009279">
    <property type="term" value="C:cell outer membrane"/>
    <property type="evidence" value="ECO:0007669"/>
    <property type="project" value="UniProtKB-SubCell"/>
</dbReference>
<feature type="chain" id="PRO_5011476246" evidence="6">
    <location>
        <begin position="26"/>
        <end position="352"/>
    </location>
</feature>
<evidence type="ECO:0000256" key="3">
    <source>
        <dbReference type="ARBA" id="ARBA00023237"/>
    </source>
</evidence>
<evidence type="ECO:0000259" key="7">
    <source>
        <dbReference type="PROSITE" id="PS51123"/>
    </source>
</evidence>
<comment type="subcellular location">
    <subcellularLocation>
        <location evidence="1">Cell outer membrane</location>
    </subcellularLocation>
</comment>
<dbReference type="InterPro" id="IPR036737">
    <property type="entry name" value="OmpA-like_sf"/>
</dbReference>
<dbReference type="OrthoDB" id="9805832at2"/>
<dbReference type="InterPro" id="IPR006665">
    <property type="entry name" value="OmpA-like"/>
</dbReference>
<evidence type="ECO:0000313" key="9">
    <source>
        <dbReference type="Proteomes" id="UP000199339"/>
    </source>
</evidence>
<reference evidence="9" key="1">
    <citation type="submission" date="2016-10" db="EMBL/GenBank/DDBJ databases">
        <authorList>
            <person name="Varghese N."/>
            <person name="Submissions S."/>
        </authorList>
    </citation>
    <scope>NUCLEOTIDE SEQUENCE [LARGE SCALE GENOMIC DNA]</scope>
    <source>
        <strain evidence="9">CGMCC 1.6775</strain>
    </source>
</reference>
<feature type="domain" description="OmpA-like" evidence="7">
    <location>
        <begin position="236"/>
        <end position="352"/>
    </location>
</feature>
<dbReference type="Pfam" id="PF00691">
    <property type="entry name" value="OmpA"/>
    <property type="match status" value="1"/>
</dbReference>
<dbReference type="Proteomes" id="UP000199339">
    <property type="component" value="Unassembled WGS sequence"/>
</dbReference>
<organism evidence="8 9">
    <name type="scientific">Marinobacter pelagius</name>
    <dbReference type="NCBI Taxonomy" id="379482"/>
    <lineage>
        <taxon>Bacteria</taxon>
        <taxon>Pseudomonadati</taxon>
        <taxon>Pseudomonadota</taxon>
        <taxon>Gammaproteobacteria</taxon>
        <taxon>Pseudomonadales</taxon>
        <taxon>Marinobacteraceae</taxon>
        <taxon>Marinobacter</taxon>
    </lineage>
</organism>
<name>A0A1I4UUM0_9GAMM</name>
<evidence type="ECO:0000256" key="4">
    <source>
        <dbReference type="PROSITE-ProRule" id="PRU00473"/>
    </source>
</evidence>
<proteinExistence type="predicted"/>
<protein>
    <submittedName>
        <fullName evidence="8">OmpA-OmpF porin, OOP family</fullName>
    </submittedName>
</protein>
<dbReference type="EMBL" id="FOUR01000003">
    <property type="protein sequence ID" value="SFM92672.1"/>
    <property type="molecule type" value="Genomic_DNA"/>
</dbReference>
<dbReference type="PANTHER" id="PTHR30329:SF21">
    <property type="entry name" value="LIPOPROTEIN YIAD-RELATED"/>
    <property type="match status" value="1"/>
</dbReference>
<feature type="compositionally biased region" description="Basic and acidic residues" evidence="5">
    <location>
        <begin position="328"/>
        <end position="346"/>
    </location>
</feature>
<dbReference type="Gene3D" id="2.40.160.20">
    <property type="match status" value="1"/>
</dbReference>
<keyword evidence="6" id="KW-0732">Signal</keyword>
<evidence type="ECO:0000256" key="2">
    <source>
        <dbReference type="ARBA" id="ARBA00023136"/>
    </source>
</evidence>
<gene>
    <name evidence="8" type="ORF">SAMN04487961_1586</name>
</gene>
<dbReference type="PANTHER" id="PTHR30329">
    <property type="entry name" value="STATOR ELEMENT OF FLAGELLAR MOTOR COMPLEX"/>
    <property type="match status" value="1"/>
</dbReference>
<dbReference type="InterPro" id="IPR050330">
    <property type="entry name" value="Bact_OuterMem_StrucFunc"/>
</dbReference>
<feature type="region of interest" description="Disordered" evidence="5">
    <location>
        <begin position="320"/>
        <end position="352"/>
    </location>
</feature>
<keyword evidence="9" id="KW-1185">Reference proteome</keyword>
<dbReference type="InterPro" id="IPR006690">
    <property type="entry name" value="OMPA-like_CS"/>
</dbReference>
<dbReference type="InterPro" id="IPR006664">
    <property type="entry name" value="OMP_bac"/>
</dbReference>
<keyword evidence="3" id="KW-0998">Cell outer membrane</keyword>
<accession>A0A1I4UUM0</accession>